<feature type="domain" description="DUF6697" evidence="2">
    <location>
        <begin position="366"/>
        <end position="578"/>
    </location>
</feature>
<organism evidence="3 4">
    <name type="scientific">Paramarasmius palmivorus</name>
    <dbReference type="NCBI Taxonomy" id="297713"/>
    <lineage>
        <taxon>Eukaryota</taxon>
        <taxon>Fungi</taxon>
        <taxon>Dikarya</taxon>
        <taxon>Basidiomycota</taxon>
        <taxon>Agaricomycotina</taxon>
        <taxon>Agaricomycetes</taxon>
        <taxon>Agaricomycetidae</taxon>
        <taxon>Agaricales</taxon>
        <taxon>Marasmiineae</taxon>
        <taxon>Marasmiaceae</taxon>
        <taxon>Paramarasmius</taxon>
    </lineage>
</organism>
<dbReference type="InterPro" id="IPR046520">
    <property type="entry name" value="DUF6697"/>
</dbReference>
<feature type="compositionally biased region" description="Polar residues" evidence="1">
    <location>
        <begin position="118"/>
        <end position="129"/>
    </location>
</feature>
<feature type="region of interest" description="Disordered" evidence="1">
    <location>
        <begin position="587"/>
        <end position="625"/>
    </location>
</feature>
<feature type="region of interest" description="Disordered" evidence="1">
    <location>
        <begin position="284"/>
        <end position="312"/>
    </location>
</feature>
<keyword evidence="4" id="KW-1185">Reference proteome</keyword>
<evidence type="ECO:0000259" key="2">
    <source>
        <dbReference type="Pfam" id="PF20411"/>
    </source>
</evidence>
<feature type="compositionally biased region" description="Basic and acidic residues" evidence="1">
    <location>
        <begin position="130"/>
        <end position="158"/>
    </location>
</feature>
<evidence type="ECO:0000313" key="4">
    <source>
        <dbReference type="Proteomes" id="UP001383192"/>
    </source>
</evidence>
<accession>A0AAW0C621</accession>
<proteinExistence type="predicted"/>
<dbReference type="Pfam" id="PF20411">
    <property type="entry name" value="DUF6697"/>
    <property type="match status" value="1"/>
</dbReference>
<evidence type="ECO:0000256" key="1">
    <source>
        <dbReference type="SAM" id="MobiDB-lite"/>
    </source>
</evidence>
<feature type="region of interest" description="Disordered" evidence="1">
    <location>
        <begin position="109"/>
        <end position="267"/>
    </location>
</feature>
<dbReference type="EMBL" id="JAYKXP010000058">
    <property type="protein sequence ID" value="KAK7034007.1"/>
    <property type="molecule type" value="Genomic_DNA"/>
</dbReference>
<protein>
    <recommendedName>
        <fullName evidence="2">DUF6697 domain-containing protein</fullName>
    </recommendedName>
</protein>
<feature type="compositionally biased region" description="Basic residues" evidence="1">
    <location>
        <begin position="594"/>
        <end position="613"/>
    </location>
</feature>
<dbReference type="AlphaFoldDB" id="A0AAW0C621"/>
<evidence type="ECO:0000313" key="3">
    <source>
        <dbReference type="EMBL" id="KAK7034007.1"/>
    </source>
</evidence>
<comment type="caution">
    <text evidence="3">The sequence shown here is derived from an EMBL/GenBank/DDBJ whole genome shotgun (WGS) entry which is preliminary data.</text>
</comment>
<name>A0AAW0C621_9AGAR</name>
<gene>
    <name evidence="3" type="ORF">VNI00_012437</name>
</gene>
<sequence>MTLPFPASLSFTSLDIEALLEQPSELPIRGLSVLKRNRLNCLAEKYNRESIRKTVAYRDDPRCNPKPGPALKPYYLYRDREISSLVQSESLCQEWGPLPDFLREKVNRGRVKEEDSKASVSTTQIVHIQQRTEQEDVKNPKWKQEGNSDPLSSKKEEYVDNQPLATADALSPAPMHMDYDDLPPQDGMPSGLASRSPTPDRRPPSEEPSPSSSNSGRKRPSSPLPQSSGRSLRPRTAINYRELNGSTRSKPKEIAGTPTRNTAPSTLPVKIEDDISDENVRAILSSAPNEASKTDRRTKTQKKAGIPTLQPGDDIKLEAGEYYRRKYPDIAIKREETAIDLNRTLRPLPDDYITPLERHEEEVTASRLCYTYLFGGNPQETFATATKQPNPELKGMMFINRNYNPDAPMHPGSSGLWLDGEADPEKPDVADDVGRKVVFVRNGSKDWILIGLAEVKGMQCLSPDEWKALKPKACKFILPSGCKETWINGLNRKRWGGALKARIVLRKELGYEPTAEQVTARVTEETQKVTGGAKWRPLFGEVTKEEIENAFDTGKARMMVYSIHVIDYPVEIQQRIIAEGPAFDRDPTAFMGSPKKKRKTKTASVRTRARNTVKKPQVAHQHVKAALKKSRVAGRVVRKKA</sequence>
<reference evidence="3 4" key="1">
    <citation type="submission" date="2024-01" db="EMBL/GenBank/DDBJ databases">
        <title>A draft genome for a cacao thread blight-causing isolate of Paramarasmius palmivorus.</title>
        <authorList>
            <person name="Baruah I.K."/>
            <person name="Bukari Y."/>
            <person name="Amoako-Attah I."/>
            <person name="Meinhardt L.W."/>
            <person name="Bailey B.A."/>
            <person name="Cohen S.P."/>
        </authorList>
    </citation>
    <scope>NUCLEOTIDE SEQUENCE [LARGE SCALE GENOMIC DNA]</scope>
    <source>
        <strain evidence="3 4">GH-12</strain>
    </source>
</reference>
<dbReference type="Proteomes" id="UP001383192">
    <property type="component" value="Unassembled WGS sequence"/>
</dbReference>